<evidence type="ECO:0000313" key="3">
    <source>
        <dbReference type="Proteomes" id="UP001501725"/>
    </source>
</evidence>
<proteinExistence type="predicted"/>
<dbReference type="Proteomes" id="UP001501725">
    <property type="component" value="Unassembled WGS sequence"/>
</dbReference>
<feature type="chain" id="PRO_5046024139" description="Outer membrane protein beta-barrel domain-containing protein" evidence="1">
    <location>
        <begin position="29"/>
        <end position="246"/>
    </location>
</feature>
<name>A0ABP8GFW2_9BACT</name>
<accession>A0ABP8GFW2</accession>
<feature type="signal peptide" evidence="1">
    <location>
        <begin position="1"/>
        <end position="28"/>
    </location>
</feature>
<protein>
    <recommendedName>
        <fullName evidence="4">Outer membrane protein beta-barrel domain-containing protein</fullName>
    </recommendedName>
</protein>
<keyword evidence="1" id="KW-0732">Signal</keyword>
<evidence type="ECO:0008006" key="4">
    <source>
        <dbReference type="Google" id="ProtNLM"/>
    </source>
</evidence>
<organism evidence="2 3">
    <name type="scientific">Flaviaesturariibacter amylovorans</name>
    <dbReference type="NCBI Taxonomy" id="1084520"/>
    <lineage>
        <taxon>Bacteria</taxon>
        <taxon>Pseudomonadati</taxon>
        <taxon>Bacteroidota</taxon>
        <taxon>Chitinophagia</taxon>
        <taxon>Chitinophagales</taxon>
        <taxon>Chitinophagaceae</taxon>
        <taxon>Flaviaestuariibacter</taxon>
    </lineage>
</organism>
<dbReference type="EMBL" id="BAABGY010000004">
    <property type="protein sequence ID" value="GAA4323650.1"/>
    <property type="molecule type" value="Genomic_DNA"/>
</dbReference>
<dbReference type="RefSeq" id="WP_345253975.1">
    <property type="nucleotide sequence ID" value="NZ_BAABGY010000004.1"/>
</dbReference>
<gene>
    <name evidence="2" type="ORF">GCM10023184_10600</name>
</gene>
<keyword evidence="3" id="KW-1185">Reference proteome</keyword>
<evidence type="ECO:0000313" key="2">
    <source>
        <dbReference type="EMBL" id="GAA4323650.1"/>
    </source>
</evidence>
<evidence type="ECO:0000256" key="1">
    <source>
        <dbReference type="SAM" id="SignalP"/>
    </source>
</evidence>
<sequence>MKPFPKHRASTRWLLLLLAALSGAQALAQDTLPHDLKYITFPLAPQRPWTVGVGITATTMPYEVTEEFHYQVPAVEVQALRRLGAGFSLQGRASLQVFQNYFSIGPRWSARITDRISAGVGNDVAFWFGSVNVEGFRTRATGWQNFPNVSVGYRFGRQVLLTLRAESIMTLDISPRAGDIKIRDDYRLFSGSAYTLLLEQPFYGRNKRLALGLRGIYTSSFWQTWSIFSALDRNYFYPQFIACLIL</sequence>
<reference evidence="3" key="1">
    <citation type="journal article" date="2019" name="Int. J. Syst. Evol. Microbiol.">
        <title>The Global Catalogue of Microorganisms (GCM) 10K type strain sequencing project: providing services to taxonomists for standard genome sequencing and annotation.</title>
        <authorList>
            <consortium name="The Broad Institute Genomics Platform"/>
            <consortium name="The Broad Institute Genome Sequencing Center for Infectious Disease"/>
            <person name="Wu L."/>
            <person name="Ma J."/>
        </authorList>
    </citation>
    <scope>NUCLEOTIDE SEQUENCE [LARGE SCALE GENOMIC DNA]</scope>
    <source>
        <strain evidence="3">JCM 17919</strain>
    </source>
</reference>
<comment type="caution">
    <text evidence="2">The sequence shown here is derived from an EMBL/GenBank/DDBJ whole genome shotgun (WGS) entry which is preliminary data.</text>
</comment>